<keyword evidence="3" id="KW-1185">Reference proteome</keyword>
<dbReference type="STRING" id="630515.SAMN04489812_6035"/>
<name>A0A1H2ALF7_9ACTN</name>
<dbReference type="Gene3D" id="3.90.1200.10">
    <property type="match status" value="1"/>
</dbReference>
<gene>
    <name evidence="2" type="ORF">SAMN04489812_6035</name>
</gene>
<protein>
    <submittedName>
        <fullName evidence="2">Ser/Thr protein kinase RdoA involved in Cpx stress response, MazF antagonist</fullName>
    </submittedName>
</protein>
<evidence type="ECO:0000313" key="2">
    <source>
        <dbReference type="EMBL" id="SDT46750.1"/>
    </source>
</evidence>
<dbReference type="AlphaFoldDB" id="A0A1H2ALF7"/>
<proteinExistence type="predicted"/>
<accession>A0A1H2ALF7</accession>
<dbReference type="EMBL" id="LT629772">
    <property type="protein sequence ID" value="SDT46750.1"/>
    <property type="molecule type" value="Genomic_DNA"/>
</dbReference>
<dbReference type="InterPro" id="IPR051678">
    <property type="entry name" value="AGP_Transferase"/>
</dbReference>
<dbReference type="PANTHER" id="PTHR21310:SF15">
    <property type="entry name" value="AMINOGLYCOSIDE PHOSPHOTRANSFERASE DOMAIN-CONTAINING PROTEIN"/>
    <property type="match status" value="1"/>
</dbReference>
<organism evidence="2 3">
    <name type="scientific">Microlunatus soli</name>
    <dbReference type="NCBI Taxonomy" id="630515"/>
    <lineage>
        <taxon>Bacteria</taxon>
        <taxon>Bacillati</taxon>
        <taxon>Actinomycetota</taxon>
        <taxon>Actinomycetes</taxon>
        <taxon>Propionibacteriales</taxon>
        <taxon>Propionibacteriaceae</taxon>
        <taxon>Microlunatus</taxon>
    </lineage>
</organism>
<evidence type="ECO:0000259" key="1">
    <source>
        <dbReference type="Pfam" id="PF01636"/>
    </source>
</evidence>
<dbReference type="InterPro" id="IPR002575">
    <property type="entry name" value="Aminoglycoside_PTrfase"/>
</dbReference>
<dbReference type="OrthoDB" id="3676359at2"/>
<dbReference type="InterPro" id="IPR011009">
    <property type="entry name" value="Kinase-like_dom_sf"/>
</dbReference>
<sequence>MHSAPIPPPVPPLDAEQLLAEVNRHTDAGLRLTGRAAAGEVGAGYVAWPDGRHGVLTRSGAPVSELRKTQAVLERVAAVGIPSPHYQQIVDLGEQRAIIQQRLPGSSPERVDAGLVVQLVDLVETLRGLSGTGSVAPEVNLHLTSSGPGFCVHETLSGYDARSRRLLGRIREIGRDAPPEHGDDLVHLDFHPANVLVDDAGRISGLVDWDGIGRGDRRFALVTLTFDLSFGIAHRDGYRALDPADLAPVLDGLAAAPVERVRRWWASMSLRQVDWTIRHSYPIEVIDFYLALATRGLDRLTADRPLSSSELFPA</sequence>
<dbReference type="Proteomes" id="UP000199103">
    <property type="component" value="Chromosome I"/>
</dbReference>
<feature type="domain" description="Aminoglycoside phosphotransferase" evidence="1">
    <location>
        <begin position="58"/>
        <end position="228"/>
    </location>
</feature>
<dbReference type="RefSeq" id="WP_091531154.1">
    <property type="nucleotide sequence ID" value="NZ_LT629772.1"/>
</dbReference>
<keyword evidence="2" id="KW-0418">Kinase</keyword>
<dbReference type="SUPFAM" id="SSF56112">
    <property type="entry name" value="Protein kinase-like (PK-like)"/>
    <property type="match status" value="1"/>
</dbReference>
<dbReference type="PANTHER" id="PTHR21310">
    <property type="entry name" value="AMINOGLYCOSIDE PHOSPHOTRANSFERASE-RELATED-RELATED"/>
    <property type="match status" value="1"/>
</dbReference>
<reference evidence="2 3" key="1">
    <citation type="submission" date="2016-10" db="EMBL/GenBank/DDBJ databases">
        <authorList>
            <person name="de Groot N.N."/>
        </authorList>
    </citation>
    <scope>NUCLEOTIDE SEQUENCE [LARGE SCALE GENOMIC DNA]</scope>
    <source>
        <strain evidence="2 3">DSM 21800</strain>
    </source>
</reference>
<dbReference type="GO" id="GO:0016301">
    <property type="term" value="F:kinase activity"/>
    <property type="evidence" value="ECO:0007669"/>
    <property type="project" value="UniProtKB-KW"/>
</dbReference>
<evidence type="ECO:0000313" key="3">
    <source>
        <dbReference type="Proteomes" id="UP000199103"/>
    </source>
</evidence>
<dbReference type="Pfam" id="PF01636">
    <property type="entry name" value="APH"/>
    <property type="match status" value="1"/>
</dbReference>
<keyword evidence="2" id="KW-0808">Transferase</keyword>